<organism evidence="1 2">
    <name type="scientific">Jimgerdemannia flammicorona</name>
    <dbReference type="NCBI Taxonomy" id="994334"/>
    <lineage>
        <taxon>Eukaryota</taxon>
        <taxon>Fungi</taxon>
        <taxon>Fungi incertae sedis</taxon>
        <taxon>Mucoromycota</taxon>
        <taxon>Mucoromycotina</taxon>
        <taxon>Endogonomycetes</taxon>
        <taxon>Endogonales</taxon>
        <taxon>Endogonaceae</taxon>
        <taxon>Jimgerdemannia</taxon>
    </lineage>
</organism>
<accession>A0A433QFM2</accession>
<evidence type="ECO:0000313" key="1">
    <source>
        <dbReference type="EMBL" id="RUS28602.1"/>
    </source>
</evidence>
<comment type="caution">
    <text evidence="1">The sequence shown here is derived from an EMBL/GenBank/DDBJ whole genome shotgun (WGS) entry which is preliminary data.</text>
</comment>
<proteinExistence type="predicted"/>
<dbReference type="Proteomes" id="UP000274822">
    <property type="component" value="Unassembled WGS sequence"/>
</dbReference>
<reference evidence="1 2" key="1">
    <citation type="journal article" date="2018" name="New Phytol.">
        <title>Phylogenomics of Endogonaceae and evolution of mycorrhizas within Mucoromycota.</title>
        <authorList>
            <person name="Chang Y."/>
            <person name="Desiro A."/>
            <person name="Na H."/>
            <person name="Sandor L."/>
            <person name="Lipzen A."/>
            <person name="Clum A."/>
            <person name="Barry K."/>
            <person name="Grigoriev I.V."/>
            <person name="Martin F.M."/>
            <person name="Stajich J.E."/>
            <person name="Smith M.E."/>
            <person name="Bonito G."/>
            <person name="Spatafora J.W."/>
        </authorList>
    </citation>
    <scope>NUCLEOTIDE SEQUENCE [LARGE SCALE GENOMIC DNA]</scope>
    <source>
        <strain evidence="1 2">AD002</strain>
    </source>
</reference>
<evidence type="ECO:0000313" key="2">
    <source>
        <dbReference type="Proteomes" id="UP000274822"/>
    </source>
</evidence>
<name>A0A433QFM2_9FUNG</name>
<dbReference type="EMBL" id="RBNJ01006403">
    <property type="protein sequence ID" value="RUS28602.1"/>
    <property type="molecule type" value="Genomic_DNA"/>
</dbReference>
<protein>
    <submittedName>
        <fullName evidence="1">Uncharacterized protein</fullName>
    </submittedName>
</protein>
<gene>
    <name evidence="1" type="ORF">BC938DRAFT_481691</name>
</gene>
<dbReference type="AlphaFoldDB" id="A0A433QFM2"/>
<sequence>MEELNHHQRLLRARENIPSPCFAQMLQDGLALVRLNPLGHHIDDIVHDGGAELEVIVGLDALLGDGLCDTFGVTTLEMTGEQVAEPALQERHNTAHEEEPYAPPGCPDTHARALADRAGVEAVC</sequence>
<keyword evidence="2" id="KW-1185">Reference proteome</keyword>